<comment type="caution">
    <text evidence="7">The sequence shown here is derived from an EMBL/GenBank/DDBJ whole genome shotgun (WGS) entry which is preliminary data.</text>
</comment>
<dbReference type="EMBL" id="WIXE01021259">
    <property type="protein sequence ID" value="KAK5968543.1"/>
    <property type="molecule type" value="Genomic_DNA"/>
</dbReference>
<dbReference type="PANTHER" id="PTHR21700:SF56">
    <property type="entry name" value="TRANSTHYRETIN-LIKE FAMILY PROTEIN"/>
    <property type="match status" value="1"/>
</dbReference>
<comment type="similarity">
    <text evidence="2">Belongs to the nematode transthyretin-like family.</text>
</comment>
<dbReference type="InterPro" id="IPR001534">
    <property type="entry name" value="Transthyretin-like"/>
</dbReference>
<evidence type="ECO:0000256" key="3">
    <source>
        <dbReference type="ARBA" id="ARBA00022525"/>
    </source>
</evidence>
<evidence type="ECO:0000313" key="7">
    <source>
        <dbReference type="EMBL" id="KAK5968543.1"/>
    </source>
</evidence>
<dbReference type="GO" id="GO:0005576">
    <property type="term" value="C:extracellular region"/>
    <property type="evidence" value="ECO:0007669"/>
    <property type="project" value="UniProtKB-SubCell"/>
</dbReference>
<feature type="signal peptide" evidence="6">
    <location>
        <begin position="1"/>
        <end position="18"/>
    </location>
</feature>
<evidence type="ECO:0000256" key="5">
    <source>
        <dbReference type="SAM" id="MobiDB-lite"/>
    </source>
</evidence>
<dbReference type="Gene3D" id="2.60.40.3330">
    <property type="match status" value="2"/>
</dbReference>
<feature type="region of interest" description="Disordered" evidence="5">
    <location>
        <begin position="134"/>
        <end position="170"/>
    </location>
</feature>
<proteinExistence type="inferred from homology"/>
<evidence type="ECO:0000256" key="4">
    <source>
        <dbReference type="ARBA" id="ARBA00022729"/>
    </source>
</evidence>
<dbReference type="InterPro" id="IPR038479">
    <property type="entry name" value="Transthyretin-like_sf"/>
</dbReference>
<reference evidence="7 8" key="1">
    <citation type="submission" date="2019-10" db="EMBL/GenBank/DDBJ databases">
        <title>Assembly and Annotation for the nematode Trichostrongylus colubriformis.</title>
        <authorList>
            <person name="Martin J."/>
        </authorList>
    </citation>
    <scope>NUCLEOTIDE SEQUENCE [LARGE SCALE GENOMIC DNA]</scope>
    <source>
        <strain evidence="7">G859</strain>
        <tissue evidence="7">Whole worm</tissue>
    </source>
</reference>
<dbReference type="PANTHER" id="PTHR21700">
    <property type="entry name" value="TRANSTHYRETIN-LIKE FAMILY PROTEIN-RELATED"/>
    <property type="match status" value="1"/>
</dbReference>
<feature type="chain" id="PRO_5043003383" evidence="6">
    <location>
        <begin position="19"/>
        <end position="282"/>
    </location>
</feature>
<sequence length="282" mass="32205">MLLRFLCVASLLFVGISSRSIAVKGSLKCGKYPAGQVLVRLWDSSRVEGTSDELIEQTHSDSEGEFSLAAHGTLKNGWQPLLSIHHDCDDAKNAGRRMLKFRLPLSYVEDRDTPKRTFDLGIFNLETHIKESEERVEQITRKRRHPHRSHRSAKRHRNGTTPAPLDQFDSPEERIEPWTQILKVQTPAIIPNPGDPDDLLDENFTDKDGRFALTGTTRELTSIEPVLYIYHDCDDGIRPCQKRITIEVPKRFIHGGTPSQWYDVGTMELTETYPNQDRNCDN</sequence>
<evidence type="ECO:0000256" key="2">
    <source>
        <dbReference type="ARBA" id="ARBA00010112"/>
    </source>
</evidence>
<feature type="compositionally biased region" description="Basic residues" evidence="5">
    <location>
        <begin position="141"/>
        <end position="158"/>
    </location>
</feature>
<comment type="subcellular location">
    <subcellularLocation>
        <location evidence="1">Secreted</location>
    </subcellularLocation>
</comment>
<evidence type="ECO:0000256" key="6">
    <source>
        <dbReference type="SAM" id="SignalP"/>
    </source>
</evidence>
<dbReference type="Pfam" id="PF01060">
    <property type="entry name" value="TTR-52"/>
    <property type="match status" value="2"/>
</dbReference>
<protein>
    <submittedName>
        <fullName evidence="7">Uncharacterized protein</fullName>
    </submittedName>
</protein>
<dbReference type="Proteomes" id="UP001331761">
    <property type="component" value="Unassembled WGS sequence"/>
</dbReference>
<evidence type="ECO:0000313" key="8">
    <source>
        <dbReference type="Proteomes" id="UP001331761"/>
    </source>
</evidence>
<keyword evidence="8" id="KW-1185">Reference proteome</keyword>
<keyword evidence="4 6" id="KW-0732">Signal</keyword>
<evidence type="ECO:0000256" key="1">
    <source>
        <dbReference type="ARBA" id="ARBA00004613"/>
    </source>
</evidence>
<dbReference type="AlphaFoldDB" id="A0AAN8FQK4"/>
<organism evidence="7 8">
    <name type="scientific">Trichostrongylus colubriformis</name>
    <name type="common">Black scour worm</name>
    <dbReference type="NCBI Taxonomy" id="6319"/>
    <lineage>
        <taxon>Eukaryota</taxon>
        <taxon>Metazoa</taxon>
        <taxon>Ecdysozoa</taxon>
        <taxon>Nematoda</taxon>
        <taxon>Chromadorea</taxon>
        <taxon>Rhabditida</taxon>
        <taxon>Rhabditina</taxon>
        <taxon>Rhabditomorpha</taxon>
        <taxon>Strongyloidea</taxon>
        <taxon>Trichostrongylidae</taxon>
        <taxon>Trichostrongylus</taxon>
    </lineage>
</organism>
<gene>
    <name evidence="7" type="ORF">GCK32_009260</name>
</gene>
<dbReference type="GO" id="GO:0009986">
    <property type="term" value="C:cell surface"/>
    <property type="evidence" value="ECO:0007669"/>
    <property type="project" value="InterPro"/>
</dbReference>
<name>A0AAN8FQK4_TRICO</name>
<accession>A0AAN8FQK4</accession>
<keyword evidence="3" id="KW-0964">Secreted</keyword>